<gene>
    <name evidence="9" type="primary">20196547</name>
    <name evidence="8" type="ORF">HELRODRAFT_140014</name>
</gene>
<dbReference type="SUPFAM" id="SSF52799">
    <property type="entry name" value="(Phosphotyrosine protein) phosphatases II"/>
    <property type="match status" value="2"/>
</dbReference>
<dbReference type="KEGG" id="hro:HELRODRAFT_140014"/>
<dbReference type="AlphaFoldDB" id="T1EIZ7"/>
<dbReference type="InterPro" id="IPR000387">
    <property type="entry name" value="Tyr_Pase_dom"/>
</dbReference>
<evidence type="ECO:0000256" key="3">
    <source>
        <dbReference type="ARBA" id="ARBA00022912"/>
    </source>
</evidence>
<dbReference type="InterPro" id="IPR029021">
    <property type="entry name" value="Prot-tyrosine_phosphatase-like"/>
</dbReference>
<dbReference type="PANTHER" id="PTHR19134">
    <property type="entry name" value="RECEPTOR-TYPE TYROSINE-PROTEIN PHOSPHATASE"/>
    <property type="match status" value="1"/>
</dbReference>
<dbReference type="FunCoup" id="T1EIZ7">
    <property type="interactions" value="67"/>
</dbReference>
<reference evidence="9" key="3">
    <citation type="submission" date="2015-06" db="UniProtKB">
        <authorList>
            <consortium name="EnsemblMetazoa"/>
        </authorList>
    </citation>
    <scope>IDENTIFICATION</scope>
</reference>
<protein>
    <recommendedName>
        <fullName evidence="1">protein-tyrosine-phosphatase</fullName>
        <ecNumber evidence="1">3.1.3.48</ecNumber>
    </recommendedName>
</protein>
<dbReference type="PRINTS" id="PR00700">
    <property type="entry name" value="PRTYPHPHTASE"/>
</dbReference>
<feature type="domain" description="Tyrosine specific protein phosphatases" evidence="7">
    <location>
        <begin position="196"/>
        <end position="267"/>
    </location>
</feature>
<feature type="domain" description="Tyrosine-protein phosphatase" evidence="6">
    <location>
        <begin position="22"/>
        <end position="276"/>
    </location>
</feature>
<evidence type="ECO:0000313" key="8">
    <source>
        <dbReference type="EMBL" id="ESN99978.1"/>
    </source>
</evidence>
<dbReference type="OrthoDB" id="5981934at2759"/>
<dbReference type="InterPro" id="IPR016130">
    <property type="entry name" value="Tyr_Pase_AS"/>
</dbReference>
<dbReference type="InterPro" id="IPR000242">
    <property type="entry name" value="PTP_cat"/>
</dbReference>
<dbReference type="PANTHER" id="PTHR19134:SF449">
    <property type="entry name" value="TYROSINE-PROTEIN PHOSPHATASE 1"/>
    <property type="match status" value="1"/>
</dbReference>
<dbReference type="PROSITE" id="PS50055">
    <property type="entry name" value="TYR_PHOSPHATASE_PTP"/>
    <property type="match status" value="2"/>
</dbReference>
<feature type="region of interest" description="Disordered" evidence="5">
    <location>
        <begin position="306"/>
        <end position="344"/>
    </location>
</feature>
<dbReference type="InParanoid" id="T1EIZ7"/>
<dbReference type="EnsemblMetazoa" id="HelroT140014">
    <property type="protein sequence ID" value="HelroP140014"/>
    <property type="gene ID" value="HelroG140014"/>
</dbReference>
<dbReference type="EC" id="3.1.3.48" evidence="1"/>
<accession>T1EIZ7</accession>
<evidence type="ECO:0000256" key="2">
    <source>
        <dbReference type="ARBA" id="ARBA00022801"/>
    </source>
</evidence>
<dbReference type="InterPro" id="IPR050348">
    <property type="entry name" value="Protein-Tyr_Phosphatase"/>
</dbReference>
<feature type="domain" description="Tyrosine-protein phosphatase" evidence="6">
    <location>
        <begin position="289"/>
        <end position="568"/>
    </location>
</feature>
<organism evidence="9 10">
    <name type="scientific">Helobdella robusta</name>
    <name type="common">Californian leech</name>
    <dbReference type="NCBI Taxonomy" id="6412"/>
    <lineage>
        <taxon>Eukaryota</taxon>
        <taxon>Metazoa</taxon>
        <taxon>Spiralia</taxon>
        <taxon>Lophotrochozoa</taxon>
        <taxon>Annelida</taxon>
        <taxon>Clitellata</taxon>
        <taxon>Hirudinea</taxon>
        <taxon>Rhynchobdellida</taxon>
        <taxon>Glossiphoniidae</taxon>
        <taxon>Helobdella</taxon>
    </lineage>
</organism>
<dbReference type="EMBL" id="KB097026">
    <property type="protein sequence ID" value="ESN99978.1"/>
    <property type="molecule type" value="Genomic_DNA"/>
</dbReference>
<dbReference type="Proteomes" id="UP000015101">
    <property type="component" value="Unassembled WGS sequence"/>
</dbReference>
<comment type="catalytic activity">
    <reaction evidence="4">
        <text>O-phospho-L-tyrosyl-[protein] + H2O = L-tyrosyl-[protein] + phosphate</text>
        <dbReference type="Rhea" id="RHEA:10684"/>
        <dbReference type="Rhea" id="RHEA-COMP:10136"/>
        <dbReference type="Rhea" id="RHEA-COMP:20101"/>
        <dbReference type="ChEBI" id="CHEBI:15377"/>
        <dbReference type="ChEBI" id="CHEBI:43474"/>
        <dbReference type="ChEBI" id="CHEBI:46858"/>
        <dbReference type="ChEBI" id="CHEBI:61978"/>
        <dbReference type="EC" id="3.1.3.48"/>
    </reaction>
</comment>
<dbReference type="FunFam" id="3.90.190.10:FF:000102">
    <property type="entry name" value="Receptor-type tyrosine-protein phosphatase"/>
    <property type="match status" value="1"/>
</dbReference>
<evidence type="ECO:0000313" key="9">
    <source>
        <dbReference type="EnsemblMetazoa" id="HelroP140014"/>
    </source>
</evidence>
<dbReference type="OMA" id="RYSTHRI"/>
<dbReference type="Gene3D" id="3.90.190.10">
    <property type="entry name" value="Protein tyrosine phosphatase superfamily"/>
    <property type="match status" value="2"/>
</dbReference>
<dbReference type="GO" id="GO:0007165">
    <property type="term" value="P:signal transduction"/>
    <property type="evidence" value="ECO:0000318"/>
    <property type="project" value="GO_Central"/>
</dbReference>
<name>T1EIZ7_HELRO</name>
<evidence type="ECO:0000256" key="1">
    <source>
        <dbReference type="ARBA" id="ARBA00013064"/>
    </source>
</evidence>
<feature type="compositionally biased region" description="Basic and acidic residues" evidence="5">
    <location>
        <begin position="317"/>
        <end position="340"/>
    </location>
</feature>
<dbReference type="InterPro" id="IPR003595">
    <property type="entry name" value="Tyr_Pase_cat"/>
</dbReference>
<dbReference type="eggNOG" id="KOG4228">
    <property type="taxonomic scope" value="Eukaryota"/>
</dbReference>
<keyword evidence="2" id="KW-0378">Hydrolase</keyword>
<dbReference type="FunFam" id="3.90.190.10:FF:000062">
    <property type="entry name" value="Receptor-type tyrosine-protein phosphatase kappa"/>
    <property type="match status" value="1"/>
</dbReference>
<dbReference type="EMBL" id="AMQM01005605">
    <property type="status" value="NOT_ANNOTATED_CDS"/>
    <property type="molecule type" value="Genomic_DNA"/>
</dbReference>
<evidence type="ECO:0000259" key="7">
    <source>
        <dbReference type="PROSITE" id="PS50056"/>
    </source>
</evidence>
<dbReference type="RefSeq" id="XP_009021987.1">
    <property type="nucleotide sequence ID" value="XM_009023739.1"/>
</dbReference>
<dbReference type="Pfam" id="PF00102">
    <property type="entry name" value="Y_phosphatase"/>
    <property type="match status" value="2"/>
</dbReference>
<reference evidence="8 10" key="2">
    <citation type="journal article" date="2013" name="Nature">
        <title>Insights into bilaterian evolution from three spiralian genomes.</title>
        <authorList>
            <person name="Simakov O."/>
            <person name="Marletaz F."/>
            <person name="Cho S.J."/>
            <person name="Edsinger-Gonzales E."/>
            <person name="Havlak P."/>
            <person name="Hellsten U."/>
            <person name="Kuo D.H."/>
            <person name="Larsson T."/>
            <person name="Lv J."/>
            <person name="Arendt D."/>
            <person name="Savage R."/>
            <person name="Osoegawa K."/>
            <person name="de Jong P."/>
            <person name="Grimwood J."/>
            <person name="Chapman J.A."/>
            <person name="Shapiro H."/>
            <person name="Aerts A."/>
            <person name="Otillar R.P."/>
            <person name="Terry A.Y."/>
            <person name="Boore J.L."/>
            <person name="Grigoriev I.V."/>
            <person name="Lindberg D.R."/>
            <person name="Seaver E.C."/>
            <person name="Weisblat D.A."/>
            <person name="Putnam N.H."/>
            <person name="Rokhsar D.S."/>
        </authorList>
    </citation>
    <scope>NUCLEOTIDE SEQUENCE</scope>
</reference>
<dbReference type="SMART" id="SM00404">
    <property type="entry name" value="PTPc_motif"/>
    <property type="match status" value="2"/>
</dbReference>
<dbReference type="HOGENOM" id="CLU_001645_8_0_1"/>
<evidence type="ECO:0000256" key="4">
    <source>
        <dbReference type="ARBA" id="ARBA00051722"/>
    </source>
</evidence>
<dbReference type="PROSITE" id="PS00383">
    <property type="entry name" value="TYR_PHOSPHATASE_1"/>
    <property type="match status" value="1"/>
</dbReference>
<evidence type="ECO:0000256" key="5">
    <source>
        <dbReference type="SAM" id="MobiDB-lite"/>
    </source>
</evidence>
<feature type="domain" description="Tyrosine specific protein phosphatases" evidence="7">
    <location>
        <begin position="484"/>
        <end position="559"/>
    </location>
</feature>
<dbReference type="SMART" id="SM00194">
    <property type="entry name" value="PTPc"/>
    <property type="match status" value="2"/>
</dbReference>
<keyword evidence="10" id="KW-1185">Reference proteome</keyword>
<proteinExistence type="predicted"/>
<dbReference type="GeneID" id="20196547"/>
<dbReference type="CTD" id="20196547"/>
<keyword evidence="3" id="KW-0904">Protein phosphatase</keyword>
<sequence length="579" mass="67730">PIKISDLMEYVRLGKEDDCFLLRKEFKEIPDMNGGASSTSGNKTENRYKNRFINILPYDHSRVVLDGVGSDYINANYIDGYKRAKAYIASQGSSFWTVEDMWRMVWQVDALRIVMVTNLIEKGRVKCEQYWSDVENEEKLYGDIVVTLRDVEVTTDYIIRTFELRHKDNDVIRSVKQFHYVAWPDHGVPDRVWPIISFRRKVRQYDDSHPGVVLVHCSAGVGRTGAYIALDYLLDQSANEQAIDVFQFTSNMRKDRVNMIQTLDQYIFVYDALLEALNIKNTIISSSEFPTKFHELKTKLAKLEKPATVSKNKNNKNNKDDDKPDDYKLGDSEENKEKNRYPNILPADNHRPYLMTRVQGTNDYINAVYLDSYRKKNAYLITQMPMTHTVIDMWRLVYEVRCGTLIMLNPWDENDQTYGQYWSEENEECECGPFMIEAMSVNRENEHITVRELKLTFNLSDDEEVSVFNNDVDCDVTGLATFKNTLINMLEYVEKSQIKTGNNPIIIHCRDGVTHSGLYATISCVIERLKDEQEVDIFQSVRRMRDHRPSIIRNYEQYKLCYEMVLNYLSEFSIYSNFR</sequence>
<dbReference type="PROSITE" id="PS50056">
    <property type="entry name" value="TYR_PHOSPHATASE_2"/>
    <property type="match status" value="2"/>
</dbReference>
<evidence type="ECO:0000259" key="6">
    <source>
        <dbReference type="PROSITE" id="PS50055"/>
    </source>
</evidence>
<dbReference type="GO" id="GO:0004725">
    <property type="term" value="F:protein tyrosine phosphatase activity"/>
    <property type="evidence" value="ECO:0000318"/>
    <property type="project" value="GO_Central"/>
</dbReference>
<dbReference type="STRING" id="6412.T1EIZ7"/>
<reference evidence="10" key="1">
    <citation type="submission" date="2012-12" db="EMBL/GenBank/DDBJ databases">
        <authorList>
            <person name="Hellsten U."/>
            <person name="Grimwood J."/>
            <person name="Chapman J.A."/>
            <person name="Shapiro H."/>
            <person name="Aerts A."/>
            <person name="Otillar R.P."/>
            <person name="Terry A.Y."/>
            <person name="Boore J.L."/>
            <person name="Simakov O."/>
            <person name="Marletaz F."/>
            <person name="Cho S.-J."/>
            <person name="Edsinger-Gonzales E."/>
            <person name="Havlak P."/>
            <person name="Kuo D.-H."/>
            <person name="Larsson T."/>
            <person name="Lv J."/>
            <person name="Arendt D."/>
            <person name="Savage R."/>
            <person name="Osoegawa K."/>
            <person name="de Jong P."/>
            <person name="Lindberg D.R."/>
            <person name="Seaver E.C."/>
            <person name="Weisblat D.A."/>
            <person name="Putnam N.H."/>
            <person name="Grigoriev I.V."/>
            <person name="Rokhsar D.S."/>
        </authorList>
    </citation>
    <scope>NUCLEOTIDE SEQUENCE</scope>
</reference>
<evidence type="ECO:0000313" key="10">
    <source>
        <dbReference type="Proteomes" id="UP000015101"/>
    </source>
</evidence>